<dbReference type="Pfam" id="PF14065">
    <property type="entry name" value="Pvc16_N"/>
    <property type="match status" value="1"/>
</dbReference>
<evidence type="ECO:0000259" key="1">
    <source>
        <dbReference type="Pfam" id="PF14065"/>
    </source>
</evidence>
<accession>A0ABS5J461</accession>
<dbReference type="InterPro" id="IPR025351">
    <property type="entry name" value="Pvc16_N"/>
</dbReference>
<protein>
    <submittedName>
        <fullName evidence="2">DUF4255 domain-containing protein</fullName>
    </submittedName>
</protein>
<proteinExistence type="predicted"/>
<evidence type="ECO:0000313" key="3">
    <source>
        <dbReference type="Proteomes" id="UP000676386"/>
    </source>
</evidence>
<sequence>MIDLLLAEMVAKLNLYFGLRSKGGPGDLFECVTGDVSLHDKSAEGGGEELFHDKVILTLISVEEENAMRNNYPIREIGSTFVKEKSAVYVNVFLLFSARYETYVTSVQAISHVISCFQATRRLLISVNGEEQEAVLNLHNLGFENLNNLWTVMGGRYLPSVIYKARVLMFQQAPPVGGALITDIQGTETV</sequence>
<feature type="domain" description="Pvc16 N-terminal" evidence="1">
    <location>
        <begin position="46"/>
        <end position="175"/>
    </location>
</feature>
<dbReference type="EMBL" id="JAGTXB010000011">
    <property type="protein sequence ID" value="MBS0030009.1"/>
    <property type="molecule type" value="Genomic_DNA"/>
</dbReference>
<gene>
    <name evidence="2" type="ORF">KE626_21975</name>
</gene>
<comment type="caution">
    <text evidence="2">The sequence shown here is derived from an EMBL/GenBank/DDBJ whole genome shotgun (WGS) entry which is preliminary data.</text>
</comment>
<dbReference type="RefSeq" id="WP_211975141.1">
    <property type="nucleotide sequence ID" value="NZ_CBFHAM010000017.1"/>
</dbReference>
<organism evidence="2 3">
    <name type="scientific">Chitinophaga hostae</name>
    <dbReference type="NCBI Taxonomy" id="2831022"/>
    <lineage>
        <taxon>Bacteria</taxon>
        <taxon>Pseudomonadati</taxon>
        <taxon>Bacteroidota</taxon>
        <taxon>Chitinophagia</taxon>
        <taxon>Chitinophagales</taxon>
        <taxon>Chitinophagaceae</taxon>
        <taxon>Chitinophaga</taxon>
    </lineage>
</organism>
<reference evidence="2 3" key="1">
    <citation type="submission" date="2021-04" db="EMBL/GenBank/DDBJ databases">
        <title>Chitinophaga sp. nov., isolated from the rhizosphere soil.</title>
        <authorList>
            <person name="He S."/>
        </authorList>
    </citation>
    <scope>NUCLEOTIDE SEQUENCE [LARGE SCALE GENOMIC DNA]</scope>
    <source>
        <strain evidence="2 3">2R12</strain>
    </source>
</reference>
<name>A0ABS5J461_9BACT</name>
<keyword evidence="3" id="KW-1185">Reference proteome</keyword>
<evidence type="ECO:0000313" key="2">
    <source>
        <dbReference type="EMBL" id="MBS0030009.1"/>
    </source>
</evidence>
<dbReference type="Proteomes" id="UP000676386">
    <property type="component" value="Unassembled WGS sequence"/>
</dbReference>